<dbReference type="GO" id="GO:0005634">
    <property type="term" value="C:nucleus"/>
    <property type="evidence" value="ECO:0007669"/>
    <property type="project" value="UniProtKB-SubCell"/>
</dbReference>
<evidence type="ECO:0000259" key="2">
    <source>
        <dbReference type="Pfam" id="PF04218"/>
    </source>
</evidence>
<dbReference type="SUPFAM" id="SSF46689">
    <property type="entry name" value="Homeodomain-like"/>
    <property type="match status" value="1"/>
</dbReference>
<dbReference type="Gene3D" id="1.10.10.60">
    <property type="entry name" value="Homeodomain-like"/>
    <property type="match status" value="1"/>
</dbReference>
<proteinExistence type="predicted"/>
<gene>
    <name evidence="3" type="ORF">AVEN_64131_1</name>
</gene>
<organism evidence="3 4">
    <name type="scientific">Araneus ventricosus</name>
    <name type="common">Orbweaver spider</name>
    <name type="synonym">Epeira ventricosa</name>
    <dbReference type="NCBI Taxonomy" id="182803"/>
    <lineage>
        <taxon>Eukaryota</taxon>
        <taxon>Metazoa</taxon>
        <taxon>Ecdysozoa</taxon>
        <taxon>Arthropoda</taxon>
        <taxon>Chelicerata</taxon>
        <taxon>Arachnida</taxon>
        <taxon>Araneae</taxon>
        <taxon>Araneomorphae</taxon>
        <taxon>Entelegynae</taxon>
        <taxon>Araneoidea</taxon>
        <taxon>Araneidae</taxon>
        <taxon>Araneus</taxon>
    </lineage>
</organism>
<evidence type="ECO:0000313" key="4">
    <source>
        <dbReference type="Proteomes" id="UP000499080"/>
    </source>
</evidence>
<dbReference type="AlphaFoldDB" id="A0A4Y2C462"/>
<feature type="domain" description="HTH psq-type" evidence="2">
    <location>
        <begin position="70"/>
        <end position="119"/>
    </location>
</feature>
<comment type="caution">
    <text evidence="3">The sequence shown here is derived from an EMBL/GenBank/DDBJ whole genome shotgun (WGS) entry which is preliminary data.</text>
</comment>
<dbReference type="InterPro" id="IPR007889">
    <property type="entry name" value="HTH_Psq"/>
</dbReference>
<comment type="subcellular location">
    <subcellularLocation>
        <location evidence="1">Nucleus</location>
    </subcellularLocation>
</comment>
<name>A0A4Y2C462_ARAVE</name>
<reference evidence="3 4" key="1">
    <citation type="journal article" date="2019" name="Sci. Rep.">
        <title>Orb-weaving spider Araneus ventricosus genome elucidates the spidroin gene catalogue.</title>
        <authorList>
            <person name="Kono N."/>
            <person name="Nakamura H."/>
            <person name="Ohtoshi R."/>
            <person name="Moran D.A.P."/>
            <person name="Shinohara A."/>
            <person name="Yoshida Y."/>
            <person name="Fujiwara M."/>
            <person name="Mori M."/>
            <person name="Tomita M."/>
            <person name="Arakawa K."/>
        </authorList>
    </citation>
    <scope>NUCLEOTIDE SEQUENCE [LARGE SCALE GENOMIC DNA]</scope>
</reference>
<accession>A0A4Y2C462</accession>
<dbReference type="Pfam" id="PF04218">
    <property type="entry name" value="CENP-B_N"/>
    <property type="match status" value="1"/>
</dbReference>
<dbReference type="Proteomes" id="UP000499080">
    <property type="component" value="Unassembled WGS sequence"/>
</dbReference>
<evidence type="ECO:0000313" key="3">
    <source>
        <dbReference type="EMBL" id="GBL99138.1"/>
    </source>
</evidence>
<dbReference type="InterPro" id="IPR009057">
    <property type="entry name" value="Homeodomain-like_sf"/>
</dbReference>
<protein>
    <recommendedName>
        <fullName evidence="2">HTH psq-type domain-containing protein</fullName>
    </recommendedName>
</protein>
<dbReference type="EMBL" id="BGPR01000145">
    <property type="protein sequence ID" value="GBL99138.1"/>
    <property type="molecule type" value="Genomic_DNA"/>
</dbReference>
<evidence type="ECO:0000256" key="1">
    <source>
        <dbReference type="ARBA" id="ARBA00004123"/>
    </source>
</evidence>
<sequence length="137" mass="15777">MSVILTNSLRKPISCCVYVTFSTNLTTRIKSVCNKGLWHVVVIKKVWELAVRVAKMEGDAMEKKKVSVNRKLYLLTVKKESKILETFDKGGKKGKIAKYFKILASTLSTSLKDREKIKKPFELKKRIYEEDSNCWIS</sequence>
<keyword evidence="4" id="KW-1185">Reference proteome</keyword>
<dbReference type="GO" id="GO:0003677">
    <property type="term" value="F:DNA binding"/>
    <property type="evidence" value="ECO:0007669"/>
    <property type="project" value="InterPro"/>
</dbReference>